<accession>X1U9Z9</accession>
<dbReference type="EMBL" id="BARW01018244">
    <property type="protein sequence ID" value="GAI96680.1"/>
    <property type="molecule type" value="Genomic_DNA"/>
</dbReference>
<name>X1U9Z9_9ZZZZ</name>
<evidence type="ECO:0000313" key="1">
    <source>
        <dbReference type="EMBL" id="GAI96680.1"/>
    </source>
</evidence>
<proteinExistence type="predicted"/>
<dbReference type="AlphaFoldDB" id="X1U9Z9"/>
<organism evidence="1">
    <name type="scientific">marine sediment metagenome</name>
    <dbReference type="NCBI Taxonomy" id="412755"/>
    <lineage>
        <taxon>unclassified sequences</taxon>
        <taxon>metagenomes</taxon>
        <taxon>ecological metagenomes</taxon>
    </lineage>
</organism>
<feature type="non-terminal residue" evidence="1">
    <location>
        <position position="1"/>
    </location>
</feature>
<comment type="caution">
    <text evidence="1">The sequence shown here is derived from an EMBL/GenBank/DDBJ whole genome shotgun (WGS) entry which is preliminary data.</text>
</comment>
<reference evidence="1" key="1">
    <citation type="journal article" date="2014" name="Front. Microbiol.">
        <title>High frequency of phylogenetically diverse reductive dehalogenase-homologous genes in deep subseafloor sedimentary metagenomes.</title>
        <authorList>
            <person name="Kawai M."/>
            <person name="Futagami T."/>
            <person name="Toyoda A."/>
            <person name="Takaki Y."/>
            <person name="Nishi S."/>
            <person name="Hori S."/>
            <person name="Arai W."/>
            <person name="Tsubouchi T."/>
            <person name="Morono Y."/>
            <person name="Uchiyama I."/>
            <person name="Ito T."/>
            <person name="Fujiyama A."/>
            <person name="Inagaki F."/>
            <person name="Takami H."/>
        </authorList>
    </citation>
    <scope>NUCLEOTIDE SEQUENCE</scope>
    <source>
        <strain evidence="1">Expedition CK06-06</strain>
    </source>
</reference>
<protein>
    <submittedName>
        <fullName evidence="1">Uncharacterized protein</fullName>
    </submittedName>
</protein>
<gene>
    <name evidence="1" type="ORF">S12H4_31280</name>
</gene>
<sequence length="65" mass="7306">PTKINTTKIEFKSITLANIPSDSNLSKYMLKLKMPKSEKITITQPKIIEIIPTSNLMRLFSGGLK</sequence>